<evidence type="ECO:0000313" key="3">
    <source>
        <dbReference type="Proteomes" id="UP000054928"/>
    </source>
</evidence>
<sequence length="69" mass="7905">MRDVCSSPKGEHSDFEEEVNAKDRQGPASFSQIWWLGDGCVTWYTRIHEHLVIFTNSAFMTLGTEIQLT</sequence>
<name>A0A0P1A947_PLAHL</name>
<proteinExistence type="predicted"/>
<evidence type="ECO:0000313" key="2">
    <source>
        <dbReference type="EMBL" id="CEG36866.1"/>
    </source>
</evidence>
<dbReference type="EMBL" id="CCYD01000252">
    <property type="protein sequence ID" value="CEG36866.1"/>
    <property type="molecule type" value="Genomic_DNA"/>
</dbReference>
<dbReference type="GeneID" id="36399174"/>
<feature type="region of interest" description="Disordered" evidence="1">
    <location>
        <begin position="1"/>
        <end position="26"/>
    </location>
</feature>
<dbReference type="Proteomes" id="UP000054928">
    <property type="component" value="Unassembled WGS sequence"/>
</dbReference>
<organism evidence="2 3">
    <name type="scientific">Plasmopara halstedii</name>
    <name type="common">Downy mildew of sunflower</name>
    <dbReference type="NCBI Taxonomy" id="4781"/>
    <lineage>
        <taxon>Eukaryota</taxon>
        <taxon>Sar</taxon>
        <taxon>Stramenopiles</taxon>
        <taxon>Oomycota</taxon>
        <taxon>Peronosporomycetes</taxon>
        <taxon>Peronosporales</taxon>
        <taxon>Peronosporaceae</taxon>
        <taxon>Plasmopara</taxon>
    </lineage>
</organism>
<dbReference type="AlphaFoldDB" id="A0A0P1A947"/>
<accession>A0A0P1A947</accession>
<reference evidence="3" key="1">
    <citation type="submission" date="2014-09" db="EMBL/GenBank/DDBJ databases">
        <authorList>
            <person name="Sharma Rahul"/>
            <person name="Thines Marco"/>
        </authorList>
    </citation>
    <scope>NUCLEOTIDE SEQUENCE [LARGE SCALE GENOMIC DNA]</scope>
</reference>
<dbReference type="RefSeq" id="XP_024573235.1">
    <property type="nucleotide sequence ID" value="XM_024722127.1"/>
</dbReference>
<protein>
    <submittedName>
        <fullName evidence="2">Uncharacterized protein</fullName>
    </submittedName>
</protein>
<feature type="compositionally biased region" description="Basic and acidic residues" evidence="1">
    <location>
        <begin position="1"/>
        <end position="25"/>
    </location>
</feature>
<evidence type="ECO:0000256" key="1">
    <source>
        <dbReference type="SAM" id="MobiDB-lite"/>
    </source>
</evidence>
<keyword evidence="3" id="KW-1185">Reference proteome</keyword>